<reference evidence="1 2" key="1">
    <citation type="submission" date="2020-10" db="EMBL/GenBank/DDBJ databases">
        <title>Phylogeny of dyella-like bacteria.</title>
        <authorList>
            <person name="Fu J."/>
        </authorList>
    </citation>
    <scope>NUCLEOTIDE SEQUENCE [LARGE SCALE GENOMIC DNA]</scope>
    <source>
        <strain evidence="1 2">JP1</strain>
    </source>
</reference>
<comment type="caution">
    <text evidence="1">The sequence shown here is derived from an EMBL/GenBank/DDBJ whole genome shotgun (WGS) entry which is preliminary data.</text>
</comment>
<dbReference type="RefSeq" id="WP_404549509.1">
    <property type="nucleotide sequence ID" value="NZ_JADIKJ010000115.1"/>
</dbReference>
<proteinExistence type="predicted"/>
<gene>
    <name evidence="1" type="ORF">ISP15_18495</name>
</gene>
<evidence type="ECO:0000313" key="1">
    <source>
        <dbReference type="EMBL" id="MFK2902317.1"/>
    </source>
</evidence>
<dbReference type="EMBL" id="JADIKJ010000115">
    <property type="protein sequence ID" value="MFK2902317.1"/>
    <property type="molecule type" value="Genomic_DNA"/>
</dbReference>
<feature type="non-terminal residue" evidence="1">
    <location>
        <position position="1"/>
    </location>
</feature>
<accession>A0ABW8JR66</accession>
<evidence type="ECO:0008006" key="3">
    <source>
        <dbReference type="Google" id="ProtNLM"/>
    </source>
</evidence>
<dbReference type="Proteomes" id="UP001620461">
    <property type="component" value="Unassembled WGS sequence"/>
</dbReference>
<dbReference type="InterPro" id="IPR006530">
    <property type="entry name" value="YD"/>
</dbReference>
<sequence length="93" mass="9555">SSLGDTPTLDALQADLTSSAQDQTTRTYYDGAGRVVAQIDADGYLTTTAYDQTTDTTTTTRYATALTSTQCSALTGTESLATLVGLMGGNTAS</sequence>
<evidence type="ECO:0000313" key="2">
    <source>
        <dbReference type="Proteomes" id="UP001620461"/>
    </source>
</evidence>
<feature type="non-terminal residue" evidence="1">
    <location>
        <position position="93"/>
    </location>
</feature>
<organism evidence="1 2">
    <name type="scientific">Dyella jejuensis</name>
    <dbReference type="NCBI Taxonomy" id="1432009"/>
    <lineage>
        <taxon>Bacteria</taxon>
        <taxon>Pseudomonadati</taxon>
        <taxon>Pseudomonadota</taxon>
        <taxon>Gammaproteobacteria</taxon>
        <taxon>Lysobacterales</taxon>
        <taxon>Rhodanobacteraceae</taxon>
        <taxon>Dyella</taxon>
    </lineage>
</organism>
<dbReference type="Gene3D" id="2.180.10.10">
    <property type="entry name" value="RHS repeat-associated core"/>
    <property type="match status" value="1"/>
</dbReference>
<keyword evidence="2" id="KW-1185">Reference proteome</keyword>
<dbReference type="NCBIfam" id="TIGR01643">
    <property type="entry name" value="YD_repeat_2x"/>
    <property type="match status" value="1"/>
</dbReference>
<protein>
    <recommendedName>
        <fullName evidence="3">YD repeat-containing protein</fullName>
    </recommendedName>
</protein>
<name>A0ABW8JR66_9GAMM</name>